<dbReference type="PIRSF" id="PIRSF016487">
    <property type="entry name" value="CYTH_UCP016487"/>
    <property type="match status" value="1"/>
</dbReference>
<dbReference type="CDD" id="cd07891">
    <property type="entry name" value="CYTH-like_CthTTM-like_1"/>
    <property type="match status" value="1"/>
</dbReference>
<dbReference type="EMBL" id="VLPK01000002">
    <property type="protein sequence ID" value="TSJ40827.1"/>
    <property type="molecule type" value="Genomic_DNA"/>
</dbReference>
<feature type="active site" description="Proton acceptor" evidence="1">
    <location>
        <position position="31"/>
    </location>
</feature>
<evidence type="ECO:0000259" key="2">
    <source>
        <dbReference type="PROSITE" id="PS51707"/>
    </source>
</evidence>
<dbReference type="AlphaFoldDB" id="A0A556MLL7"/>
<accession>A0A556MLL7</accession>
<dbReference type="RefSeq" id="WP_144248865.1">
    <property type="nucleotide sequence ID" value="NZ_VLPK01000002.1"/>
</dbReference>
<dbReference type="Proteomes" id="UP000318733">
    <property type="component" value="Unassembled WGS sequence"/>
</dbReference>
<dbReference type="PROSITE" id="PS51707">
    <property type="entry name" value="CYTH"/>
    <property type="match status" value="1"/>
</dbReference>
<keyword evidence="4" id="KW-1185">Reference proteome</keyword>
<proteinExistence type="predicted"/>
<gene>
    <name evidence="3" type="ORF">FO440_13895</name>
</gene>
<sequence>MGIEIERKFLVDHKQWDKVIKPAGNKLQQGYIVDEDDKTVRLRIADNQAWLTFKSGKGHISRTEHEYEIPVNEATELFERFVKTRLEKTRYCITYNGKLWEIDVFEGDNTGLIIAEIELDEENEQFDLPTWIAGEVTGQDQYYNSSLSVRPFKTWGK</sequence>
<evidence type="ECO:0000313" key="4">
    <source>
        <dbReference type="Proteomes" id="UP000318733"/>
    </source>
</evidence>
<reference evidence="3 4" key="1">
    <citation type="submission" date="2019-07" db="EMBL/GenBank/DDBJ databases">
        <authorList>
            <person name="Huq M.A."/>
        </authorList>
    </citation>
    <scope>NUCLEOTIDE SEQUENCE [LARGE SCALE GENOMIC DNA]</scope>
    <source>
        <strain evidence="3 4">MAH-19</strain>
    </source>
</reference>
<dbReference type="SUPFAM" id="SSF55154">
    <property type="entry name" value="CYTH-like phosphatases"/>
    <property type="match status" value="1"/>
</dbReference>
<comment type="caution">
    <text evidence="3">The sequence shown here is derived from an EMBL/GenBank/DDBJ whole genome shotgun (WGS) entry which is preliminary data.</text>
</comment>
<dbReference type="Gene3D" id="2.40.320.10">
    <property type="entry name" value="Hypothetical Protein Pfu-838710-001"/>
    <property type="match status" value="1"/>
</dbReference>
<dbReference type="InterPro" id="IPR012042">
    <property type="entry name" value="NeuTTM/CthTTM-like"/>
</dbReference>
<name>A0A556MLL7_9SPHI</name>
<feature type="domain" description="CYTH" evidence="2">
    <location>
        <begin position="2"/>
        <end position="149"/>
    </location>
</feature>
<protein>
    <submittedName>
        <fullName evidence="3">CYTH domain-containing protein</fullName>
    </submittedName>
</protein>
<dbReference type="InterPro" id="IPR023577">
    <property type="entry name" value="CYTH_domain"/>
</dbReference>
<dbReference type="SMART" id="SM01118">
    <property type="entry name" value="CYTH"/>
    <property type="match status" value="1"/>
</dbReference>
<dbReference type="PANTHER" id="PTHR40114:SF1">
    <property type="entry name" value="SLR0698 PROTEIN"/>
    <property type="match status" value="1"/>
</dbReference>
<dbReference type="Pfam" id="PF01928">
    <property type="entry name" value="CYTH"/>
    <property type="match status" value="1"/>
</dbReference>
<dbReference type="OrthoDB" id="9805588at2"/>
<dbReference type="InterPro" id="IPR033469">
    <property type="entry name" value="CYTH-like_dom_sf"/>
</dbReference>
<dbReference type="PANTHER" id="PTHR40114">
    <property type="entry name" value="SLR0698 PROTEIN"/>
    <property type="match status" value="1"/>
</dbReference>
<organism evidence="3 4">
    <name type="scientific">Mucilaginibacter corticis</name>
    <dbReference type="NCBI Taxonomy" id="2597670"/>
    <lineage>
        <taxon>Bacteria</taxon>
        <taxon>Pseudomonadati</taxon>
        <taxon>Bacteroidota</taxon>
        <taxon>Sphingobacteriia</taxon>
        <taxon>Sphingobacteriales</taxon>
        <taxon>Sphingobacteriaceae</taxon>
        <taxon>Mucilaginibacter</taxon>
    </lineage>
</organism>
<evidence type="ECO:0000313" key="3">
    <source>
        <dbReference type="EMBL" id="TSJ40827.1"/>
    </source>
</evidence>
<evidence type="ECO:0000256" key="1">
    <source>
        <dbReference type="PIRSR" id="PIRSR016487-1"/>
    </source>
</evidence>